<evidence type="ECO:0000313" key="2">
    <source>
        <dbReference type="Proteomes" id="UP001626536"/>
    </source>
</evidence>
<sequence>MNLEKGEEVVLTKLPSGKWAPHLRLNGFEEPFSLGREFKTEEMAEGWLDTTEANNLIDQFITKYRKA</sequence>
<dbReference type="Proteomes" id="UP001626536">
    <property type="component" value="Chromosome"/>
</dbReference>
<keyword evidence="2" id="KW-1185">Reference proteome</keyword>
<proteinExistence type="predicted"/>
<protein>
    <submittedName>
        <fullName evidence="1">Uncharacterized protein</fullName>
    </submittedName>
</protein>
<name>A0ABZ0HRT5_9HYPH</name>
<accession>A0ABZ0HRT5</accession>
<evidence type="ECO:0000313" key="1">
    <source>
        <dbReference type="EMBL" id="WOJ89635.1"/>
    </source>
</evidence>
<organism evidence="1 2">
    <name type="scientific">Methylocapsa polymorpha</name>
    <dbReference type="NCBI Taxonomy" id="3080828"/>
    <lineage>
        <taxon>Bacteria</taxon>
        <taxon>Pseudomonadati</taxon>
        <taxon>Pseudomonadota</taxon>
        <taxon>Alphaproteobacteria</taxon>
        <taxon>Hyphomicrobiales</taxon>
        <taxon>Beijerinckiaceae</taxon>
        <taxon>Methylocapsa</taxon>
    </lineage>
</organism>
<dbReference type="EMBL" id="CP136862">
    <property type="protein sequence ID" value="WOJ89635.1"/>
    <property type="molecule type" value="Genomic_DNA"/>
</dbReference>
<gene>
    <name evidence="1" type="ORF">RZS28_17920</name>
</gene>
<dbReference type="RefSeq" id="WP_407339080.1">
    <property type="nucleotide sequence ID" value="NZ_CP136862.1"/>
</dbReference>
<reference evidence="1 2" key="1">
    <citation type="submission" date="2023-10" db="EMBL/GenBank/DDBJ databases">
        <title>Novel methanotroph of the genus Methylocapsa from a subarctic wetland.</title>
        <authorList>
            <person name="Belova S.E."/>
            <person name="Oshkin I.Y."/>
            <person name="Miroshnikov K."/>
            <person name="Dedysh S.N."/>
        </authorList>
    </citation>
    <scope>NUCLEOTIDE SEQUENCE [LARGE SCALE GENOMIC DNA]</scope>
    <source>
        <strain evidence="1 2">RX1</strain>
    </source>
</reference>